<sequence>MSRICVVTTTRAEYGLLVPLLRAIAASPRLDLQLVVSGTHLDPAHGHTIGEIKADGWKIDAAVEMPIGGAGVHQVRALAKGLEGFGRAFARQKPDAVVLLGDRFELLTVATAATVLRLPIVHLEGGHVTQGAIDDSVRHALTKLSHLHFTAHADYAARIAQMGEAPARIHVVGSLAVDNIMALPRLSLAQLEARAGIDLAPGFALLTYHPATVAGEAASLAELDVLLAALDAFPKLALLATAPNADPGGLAVRERLEAYVAARPGRTVLIPSLGRQAYLSAVALAALVIGNSSSGVIEAPALDTPCVNIGARQAGRLRSPGVFDCPADVGKIKAAIGKAMRHKRGGKASIFGDGHAAQRIVSILEATDFTNLLLKSFHDQPQQREARMP</sequence>
<dbReference type="CDD" id="cd03786">
    <property type="entry name" value="GTB_UDP-GlcNAc_2-Epimerase"/>
    <property type="match status" value="1"/>
</dbReference>
<dbReference type="InterPro" id="IPR020004">
    <property type="entry name" value="UDP-GlcNAc_Epase"/>
</dbReference>
<dbReference type="EMBL" id="QYUK01000011">
    <property type="protein sequence ID" value="RJF87091.1"/>
    <property type="molecule type" value="Genomic_DNA"/>
</dbReference>
<dbReference type="InterPro" id="IPR029767">
    <property type="entry name" value="WecB-like"/>
</dbReference>
<accession>A0A418WAK7</accession>
<dbReference type="PANTHER" id="PTHR43174">
    <property type="entry name" value="UDP-N-ACETYLGLUCOSAMINE 2-EPIMERASE"/>
    <property type="match status" value="1"/>
</dbReference>
<evidence type="ECO:0000313" key="3">
    <source>
        <dbReference type="Proteomes" id="UP000284605"/>
    </source>
</evidence>
<dbReference type="RefSeq" id="WP_119777735.1">
    <property type="nucleotide sequence ID" value="NZ_QYUK01000011.1"/>
</dbReference>
<keyword evidence="2" id="KW-0326">Glycosidase</keyword>
<protein>
    <submittedName>
        <fullName evidence="2">UDP-N-acetylglucosamine 2-epimerase (Hydrolyzing)</fullName>
        <ecNumber evidence="2">3.2.1.183</ecNumber>
    </submittedName>
</protein>
<dbReference type="AlphaFoldDB" id="A0A418WAK7"/>
<dbReference type="NCBIfam" id="TIGR03568">
    <property type="entry name" value="NeuC_NnaA"/>
    <property type="match status" value="1"/>
</dbReference>
<keyword evidence="3" id="KW-1185">Reference proteome</keyword>
<comment type="caution">
    <text evidence="2">The sequence shown here is derived from an EMBL/GenBank/DDBJ whole genome shotgun (WGS) entry which is preliminary data.</text>
</comment>
<proteinExistence type="predicted"/>
<dbReference type="Gene3D" id="3.40.50.2000">
    <property type="entry name" value="Glycogen Phosphorylase B"/>
    <property type="match status" value="2"/>
</dbReference>
<evidence type="ECO:0000313" key="2">
    <source>
        <dbReference type="EMBL" id="RJF87091.1"/>
    </source>
</evidence>
<feature type="domain" description="UDP-N-acetylglucosamine 2-epimerase" evidence="1">
    <location>
        <begin position="23"/>
        <end position="365"/>
    </location>
</feature>
<keyword evidence="2" id="KW-0378">Hydrolase</keyword>
<reference evidence="2 3" key="1">
    <citation type="submission" date="2018-09" db="EMBL/GenBank/DDBJ databases">
        <authorList>
            <person name="Zhu H."/>
        </authorList>
    </citation>
    <scope>NUCLEOTIDE SEQUENCE [LARGE SCALE GENOMIC DNA]</scope>
    <source>
        <strain evidence="2 3">K1W22B-8</strain>
    </source>
</reference>
<gene>
    <name evidence="2" type="primary">neuC</name>
    <name evidence="2" type="ORF">D3874_08695</name>
</gene>
<dbReference type="EC" id="3.2.1.183" evidence="2"/>
<name>A0A418WAK7_9PROT</name>
<dbReference type="GO" id="GO:0004553">
    <property type="term" value="F:hydrolase activity, hydrolyzing O-glycosyl compounds"/>
    <property type="evidence" value="ECO:0007669"/>
    <property type="project" value="InterPro"/>
</dbReference>
<dbReference type="Proteomes" id="UP000284605">
    <property type="component" value="Unassembled WGS sequence"/>
</dbReference>
<dbReference type="Pfam" id="PF02350">
    <property type="entry name" value="Epimerase_2"/>
    <property type="match status" value="1"/>
</dbReference>
<dbReference type="InterPro" id="IPR003331">
    <property type="entry name" value="UDP_GlcNAc_Epimerase_2_dom"/>
</dbReference>
<dbReference type="OrthoDB" id="9803238at2"/>
<evidence type="ECO:0000259" key="1">
    <source>
        <dbReference type="Pfam" id="PF02350"/>
    </source>
</evidence>
<dbReference type="PANTHER" id="PTHR43174:SF3">
    <property type="entry name" value="UDP-N-ACETYLGLUCOSAMINE 2-EPIMERASE"/>
    <property type="match status" value="1"/>
</dbReference>
<dbReference type="GO" id="GO:0006047">
    <property type="term" value="P:UDP-N-acetylglucosamine metabolic process"/>
    <property type="evidence" value="ECO:0007669"/>
    <property type="project" value="InterPro"/>
</dbReference>
<dbReference type="SUPFAM" id="SSF53756">
    <property type="entry name" value="UDP-Glycosyltransferase/glycogen phosphorylase"/>
    <property type="match status" value="1"/>
</dbReference>
<organism evidence="2 3">
    <name type="scientific">Oleomonas cavernae</name>
    <dbReference type="NCBI Taxonomy" id="2320859"/>
    <lineage>
        <taxon>Bacteria</taxon>
        <taxon>Pseudomonadati</taxon>
        <taxon>Pseudomonadota</taxon>
        <taxon>Alphaproteobacteria</taxon>
        <taxon>Acetobacterales</taxon>
        <taxon>Acetobacteraceae</taxon>
        <taxon>Oleomonas</taxon>
    </lineage>
</organism>